<dbReference type="EMBL" id="JANQDX010000009">
    <property type="protein sequence ID" value="KAL0919439.1"/>
    <property type="molecule type" value="Genomic_DNA"/>
</dbReference>
<dbReference type="PANTHER" id="PTHR33322:SF8">
    <property type="entry name" value="BAG FAMILY MOLECULAR CHAPERONE REGULATOR 5, MITOCHONDRIAL"/>
    <property type="match status" value="1"/>
</dbReference>
<dbReference type="Gene3D" id="1.20.58.120">
    <property type="entry name" value="BAG domain"/>
    <property type="match status" value="1"/>
</dbReference>
<dbReference type="AlphaFoldDB" id="A0ABD0V307"/>
<dbReference type="PANTHER" id="PTHR33322">
    <property type="entry name" value="BAG DOMAIN CONTAINING PROTEIN, EXPRESSED"/>
    <property type="match status" value="1"/>
</dbReference>
<keyword evidence="4" id="KW-1185">Reference proteome</keyword>
<dbReference type="InterPro" id="IPR036533">
    <property type="entry name" value="BAG_dom_sf"/>
</dbReference>
<dbReference type="PROSITE" id="PS50096">
    <property type="entry name" value="IQ"/>
    <property type="match status" value="1"/>
</dbReference>
<dbReference type="InterPro" id="IPR003103">
    <property type="entry name" value="BAG_domain"/>
</dbReference>
<protein>
    <recommendedName>
        <fullName evidence="2">BAG domain-containing protein</fullName>
    </recommendedName>
</protein>
<keyword evidence="1" id="KW-0143">Chaperone</keyword>
<gene>
    <name evidence="3" type="ORF">M5K25_011533</name>
</gene>
<dbReference type="Proteomes" id="UP001552299">
    <property type="component" value="Unassembled WGS sequence"/>
</dbReference>
<name>A0ABD0V307_DENTH</name>
<evidence type="ECO:0000313" key="4">
    <source>
        <dbReference type="Proteomes" id="UP001552299"/>
    </source>
</evidence>
<dbReference type="InterPro" id="IPR040400">
    <property type="entry name" value="BAG5/6/7/8"/>
</dbReference>
<evidence type="ECO:0000313" key="3">
    <source>
        <dbReference type="EMBL" id="KAL0919439.1"/>
    </source>
</evidence>
<dbReference type="PROSITE" id="PS51035">
    <property type="entry name" value="BAG"/>
    <property type="match status" value="1"/>
</dbReference>
<dbReference type="Pfam" id="PF02179">
    <property type="entry name" value="BAG"/>
    <property type="match status" value="1"/>
</dbReference>
<organism evidence="3 4">
    <name type="scientific">Dendrobium thyrsiflorum</name>
    <name type="common">Pinecone-like raceme dendrobium</name>
    <name type="synonym">Orchid</name>
    <dbReference type="NCBI Taxonomy" id="117978"/>
    <lineage>
        <taxon>Eukaryota</taxon>
        <taxon>Viridiplantae</taxon>
        <taxon>Streptophyta</taxon>
        <taxon>Embryophyta</taxon>
        <taxon>Tracheophyta</taxon>
        <taxon>Spermatophyta</taxon>
        <taxon>Magnoliopsida</taxon>
        <taxon>Liliopsida</taxon>
        <taxon>Asparagales</taxon>
        <taxon>Orchidaceae</taxon>
        <taxon>Epidendroideae</taxon>
        <taxon>Malaxideae</taxon>
        <taxon>Dendrobiinae</taxon>
        <taxon>Dendrobium</taxon>
    </lineage>
</organism>
<evidence type="ECO:0000259" key="2">
    <source>
        <dbReference type="PROSITE" id="PS51035"/>
    </source>
</evidence>
<proteinExistence type="predicted"/>
<sequence length="207" mass="23973">MYSIYFDFSSFSYSDFSQNEEGTPPIHTQITSIPIEFPSNQTPIHVPVILPLSYISAAAVKIQSAYRRRLVRTQIDRIRSAAGQTDRLERLIRRQDTVDAIRRDPRERLRISEELMAALLRLDGVPGFYAPVREIRRAVSRRIVGLQELLDAVADAPDVGEMEGIPASLEEIVWGIWEEEDGREEHWVRDEWKERLERNFCWGCDSL</sequence>
<dbReference type="SUPFAM" id="SSF63491">
    <property type="entry name" value="BAG domain"/>
    <property type="match status" value="1"/>
</dbReference>
<reference evidence="3 4" key="1">
    <citation type="journal article" date="2024" name="Plant Biotechnol. J.">
        <title>Dendrobium thyrsiflorum genome and its molecular insights into genes involved in important horticultural traits.</title>
        <authorList>
            <person name="Chen B."/>
            <person name="Wang J.Y."/>
            <person name="Zheng P.J."/>
            <person name="Li K.L."/>
            <person name="Liang Y.M."/>
            <person name="Chen X.F."/>
            <person name="Zhang C."/>
            <person name="Zhao X."/>
            <person name="He X."/>
            <person name="Zhang G.Q."/>
            <person name="Liu Z.J."/>
            <person name="Xu Q."/>
        </authorList>
    </citation>
    <scope>NUCLEOTIDE SEQUENCE [LARGE SCALE GENOMIC DNA]</scope>
    <source>
        <strain evidence="3">GZMU011</strain>
    </source>
</reference>
<comment type="caution">
    <text evidence="3">The sequence shown here is derived from an EMBL/GenBank/DDBJ whole genome shotgun (WGS) entry which is preliminary data.</text>
</comment>
<accession>A0ABD0V307</accession>
<feature type="domain" description="BAG" evidence="2">
    <location>
        <begin position="74"/>
        <end position="154"/>
    </location>
</feature>
<dbReference type="SMART" id="SM00264">
    <property type="entry name" value="BAG"/>
    <property type="match status" value="1"/>
</dbReference>
<evidence type="ECO:0000256" key="1">
    <source>
        <dbReference type="ARBA" id="ARBA00023186"/>
    </source>
</evidence>